<dbReference type="SUPFAM" id="SSF142433">
    <property type="entry name" value="CinA-like"/>
    <property type="match status" value="1"/>
</dbReference>
<dbReference type="Proteomes" id="UP001212841">
    <property type="component" value="Unassembled WGS sequence"/>
</dbReference>
<evidence type="ECO:0000313" key="2">
    <source>
        <dbReference type="EMBL" id="KAJ3049440.1"/>
    </source>
</evidence>
<evidence type="ECO:0000259" key="1">
    <source>
        <dbReference type="Pfam" id="PF02464"/>
    </source>
</evidence>
<proteinExistence type="predicted"/>
<dbReference type="EMBL" id="JADGJD010000644">
    <property type="protein sequence ID" value="KAJ3049440.1"/>
    <property type="molecule type" value="Genomic_DNA"/>
</dbReference>
<dbReference type="InterPro" id="IPR008136">
    <property type="entry name" value="CinA_C"/>
</dbReference>
<sequence length="159" mass="17396">MPILPTLSKLPTIPTHTLSIAESLTGGLLSSSFVSQSGASKYFLGSITAYTLDSKVKLLNIDATHAREVDCVSPLVARQMAKGVTEAFGSRVGIATTGYAERPEGGGNVRAHFAVYDSTSGEYKDGRWEGKGKWERNEVRGEVARRARKLYEDWVKTWK</sequence>
<feature type="domain" description="CinA C-terminal" evidence="1">
    <location>
        <begin position="15"/>
        <end position="106"/>
    </location>
</feature>
<dbReference type="AlphaFoldDB" id="A0AAD5SB32"/>
<gene>
    <name evidence="2" type="ORF">HK097_009563</name>
</gene>
<reference evidence="2" key="1">
    <citation type="submission" date="2020-05" db="EMBL/GenBank/DDBJ databases">
        <title>Phylogenomic resolution of chytrid fungi.</title>
        <authorList>
            <person name="Stajich J.E."/>
            <person name="Amses K."/>
            <person name="Simmons R."/>
            <person name="Seto K."/>
            <person name="Myers J."/>
            <person name="Bonds A."/>
            <person name="Quandt C.A."/>
            <person name="Barry K."/>
            <person name="Liu P."/>
            <person name="Grigoriev I."/>
            <person name="Longcore J.E."/>
            <person name="James T.Y."/>
        </authorList>
    </citation>
    <scope>NUCLEOTIDE SEQUENCE</scope>
    <source>
        <strain evidence="2">JEL0318</strain>
    </source>
</reference>
<evidence type="ECO:0000313" key="3">
    <source>
        <dbReference type="Proteomes" id="UP001212841"/>
    </source>
</evidence>
<name>A0AAD5SB32_9FUNG</name>
<dbReference type="NCBIfam" id="TIGR00199">
    <property type="entry name" value="PncC_domain"/>
    <property type="match status" value="1"/>
</dbReference>
<dbReference type="Pfam" id="PF02464">
    <property type="entry name" value="CinA"/>
    <property type="match status" value="1"/>
</dbReference>
<organism evidence="2 3">
    <name type="scientific">Rhizophlyctis rosea</name>
    <dbReference type="NCBI Taxonomy" id="64517"/>
    <lineage>
        <taxon>Eukaryota</taxon>
        <taxon>Fungi</taxon>
        <taxon>Fungi incertae sedis</taxon>
        <taxon>Chytridiomycota</taxon>
        <taxon>Chytridiomycota incertae sedis</taxon>
        <taxon>Chytridiomycetes</taxon>
        <taxon>Rhizophlyctidales</taxon>
        <taxon>Rhizophlyctidaceae</taxon>
        <taxon>Rhizophlyctis</taxon>
    </lineage>
</organism>
<dbReference type="Gene3D" id="3.90.950.20">
    <property type="entry name" value="CinA-like"/>
    <property type="match status" value="1"/>
</dbReference>
<dbReference type="InterPro" id="IPR036653">
    <property type="entry name" value="CinA-like_C"/>
</dbReference>
<keyword evidence="3" id="KW-1185">Reference proteome</keyword>
<accession>A0AAD5SB32</accession>
<comment type="caution">
    <text evidence="2">The sequence shown here is derived from an EMBL/GenBank/DDBJ whole genome shotgun (WGS) entry which is preliminary data.</text>
</comment>
<protein>
    <recommendedName>
        <fullName evidence="1">CinA C-terminal domain-containing protein</fullName>
    </recommendedName>
</protein>